<evidence type="ECO:0000256" key="1">
    <source>
        <dbReference type="SAM" id="MobiDB-lite"/>
    </source>
</evidence>
<gene>
    <name evidence="2" type="ORF">EHAR0213_LOCUS3911</name>
</gene>
<feature type="region of interest" description="Disordered" evidence="1">
    <location>
        <begin position="1"/>
        <end position="32"/>
    </location>
</feature>
<proteinExistence type="predicted"/>
<name>A0A7S3N3S8_9SPIT</name>
<dbReference type="EMBL" id="HBII01009114">
    <property type="protein sequence ID" value="CAE0345002.1"/>
    <property type="molecule type" value="Transcribed_RNA"/>
</dbReference>
<dbReference type="AlphaFoldDB" id="A0A7S3N3S8"/>
<evidence type="ECO:0000313" key="2">
    <source>
        <dbReference type="EMBL" id="CAE0345002.1"/>
    </source>
</evidence>
<sequence>MVKKNQTGFGTGHLKDMTPLTTRSLKYPLEESNQESEILLDTGKIDMNVHLTNVHKPFINKENVLKSLQEGVTLNSQHNPIDEKPRFTFMNK</sequence>
<organism evidence="2">
    <name type="scientific">Euplotes harpa</name>
    <dbReference type="NCBI Taxonomy" id="151035"/>
    <lineage>
        <taxon>Eukaryota</taxon>
        <taxon>Sar</taxon>
        <taxon>Alveolata</taxon>
        <taxon>Ciliophora</taxon>
        <taxon>Intramacronucleata</taxon>
        <taxon>Spirotrichea</taxon>
        <taxon>Hypotrichia</taxon>
        <taxon>Euplotida</taxon>
        <taxon>Euplotidae</taxon>
        <taxon>Euplotes</taxon>
    </lineage>
</organism>
<reference evidence="2" key="1">
    <citation type="submission" date="2021-01" db="EMBL/GenBank/DDBJ databases">
        <authorList>
            <person name="Corre E."/>
            <person name="Pelletier E."/>
            <person name="Niang G."/>
            <person name="Scheremetjew M."/>
            <person name="Finn R."/>
            <person name="Kale V."/>
            <person name="Holt S."/>
            <person name="Cochrane G."/>
            <person name="Meng A."/>
            <person name="Brown T."/>
            <person name="Cohen L."/>
        </authorList>
    </citation>
    <scope>NUCLEOTIDE SEQUENCE</scope>
    <source>
        <strain evidence="2">FSP1.4</strain>
    </source>
</reference>
<accession>A0A7S3N3S8</accession>
<protein>
    <submittedName>
        <fullName evidence="2">Uncharacterized protein</fullName>
    </submittedName>
</protein>